<keyword evidence="4 6" id="KW-1133">Transmembrane helix</keyword>
<feature type="transmembrane region" description="Helical" evidence="6">
    <location>
        <begin position="310"/>
        <end position="330"/>
    </location>
</feature>
<keyword evidence="5 6" id="KW-0472">Membrane</keyword>
<dbReference type="EMBL" id="JBFCZG010000008">
    <property type="protein sequence ID" value="KAL3419429.1"/>
    <property type="molecule type" value="Genomic_DNA"/>
</dbReference>
<dbReference type="Proteomes" id="UP001629113">
    <property type="component" value="Unassembled WGS sequence"/>
</dbReference>
<accession>A0ABR4P816</accession>
<evidence type="ECO:0000256" key="2">
    <source>
        <dbReference type="ARBA" id="ARBA00007018"/>
    </source>
</evidence>
<evidence type="ECO:0000256" key="1">
    <source>
        <dbReference type="ARBA" id="ARBA00004141"/>
    </source>
</evidence>
<feature type="transmembrane region" description="Helical" evidence="6">
    <location>
        <begin position="207"/>
        <end position="225"/>
    </location>
</feature>
<keyword evidence="3 6" id="KW-0812">Transmembrane</keyword>
<evidence type="ECO:0000256" key="4">
    <source>
        <dbReference type="ARBA" id="ARBA00022989"/>
    </source>
</evidence>
<comment type="subcellular location">
    <subcellularLocation>
        <location evidence="1">Membrane</location>
        <topology evidence="1">Multi-pass membrane protein</topology>
    </subcellularLocation>
</comment>
<evidence type="ECO:0000313" key="8">
    <source>
        <dbReference type="Proteomes" id="UP001629113"/>
    </source>
</evidence>
<feature type="transmembrane region" description="Helical" evidence="6">
    <location>
        <begin position="181"/>
        <end position="200"/>
    </location>
</feature>
<protein>
    <submittedName>
        <fullName evidence="7">Hemolysin-iii channel protein</fullName>
    </submittedName>
</protein>
<keyword evidence="8" id="KW-1185">Reference proteome</keyword>
<feature type="transmembrane region" description="Helical" evidence="6">
    <location>
        <begin position="108"/>
        <end position="129"/>
    </location>
</feature>
<evidence type="ECO:0000256" key="6">
    <source>
        <dbReference type="SAM" id="Phobius"/>
    </source>
</evidence>
<sequence length="339" mass="38390">MATAQDAHASFIKEKGRFTLHRRNSSRSLSQAKDLKQRQEQSLLLEKGYRVDGEGQRDDEFGRLLSWNDIEPWQQDNEFIHSGYRPATASLRDCIQSLGYLHNETVNIYSHICGAMLFSILPVYIYITLIPRYIQADTGDLVVFTMFFSGVSICFMLSALYHTLASHSEAISAFGNQLDHLGIVILMWGSTIPTIYYGFYCNETLQHVYWSVTTVLSIISAVATMDPRFRNPALRPFRAAMYVALGCSALAFIAHSVYLYGWELQSHRMSLEWMGIMAFLNLVGAVAYATRMPERLLPACYDFVGGSHQIMHFMVIFAAMAHLVGLLKAFDFVHDFPAC</sequence>
<organism evidence="7 8">
    <name type="scientific">Phlyctema vagabunda</name>
    <dbReference type="NCBI Taxonomy" id="108571"/>
    <lineage>
        <taxon>Eukaryota</taxon>
        <taxon>Fungi</taxon>
        <taxon>Dikarya</taxon>
        <taxon>Ascomycota</taxon>
        <taxon>Pezizomycotina</taxon>
        <taxon>Leotiomycetes</taxon>
        <taxon>Helotiales</taxon>
        <taxon>Dermateaceae</taxon>
        <taxon>Phlyctema</taxon>
    </lineage>
</organism>
<dbReference type="PANTHER" id="PTHR20855">
    <property type="entry name" value="ADIPOR/PROGESTIN RECEPTOR-RELATED"/>
    <property type="match status" value="1"/>
</dbReference>
<proteinExistence type="inferred from homology"/>
<feature type="transmembrane region" description="Helical" evidence="6">
    <location>
        <begin position="237"/>
        <end position="261"/>
    </location>
</feature>
<name>A0ABR4P816_9HELO</name>
<reference evidence="7 8" key="1">
    <citation type="submission" date="2024-06" db="EMBL/GenBank/DDBJ databases">
        <title>Complete genome of Phlyctema vagabunda strain 19-DSS-EL-015.</title>
        <authorList>
            <person name="Fiorenzani C."/>
        </authorList>
    </citation>
    <scope>NUCLEOTIDE SEQUENCE [LARGE SCALE GENOMIC DNA]</scope>
    <source>
        <strain evidence="7 8">19-DSS-EL-015</strain>
    </source>
</reference>
<feature type="transmembrane region" description="Helical" evidence="6">
    <location>
        <begin position="273"/>
        <end position="290"/>
    </location>
</feature>
<evidence type="ECO:0000313" key="7">
    <source>
        <dbReference type="EMBL" id="KAL3419429.1"/>
    </source>
</evidence>
<comment type="similarity">
    <text evidence="2">Belongs to the ADIPOR family.</text>
</comment>
<dbReference type="PANTHER" id="PTHR20855:SF52">
    <property type="entry name" value="ADIPONECTIN RECEPTOR PROTEIN"/>
    <property type="match status" value="1"/>
</dbReference>
<evidence type="ECO:0000256" key="3">
    <source>
        <dbReference type="ARBA" id="ARBA00022692"/>
    </source>
</evidence>
<gene>
    <name evidence="7" type="ORF">PVAG01_09651</name>
</gene>
<dbReference type="Pfam" id="PF03006">
    <property type="entry name" value="HlyIII"/>
    <property type="match status" value="1"/>
</dbReference>
<feature type="transmembrane region" description="Helical" evidence="6">
    <location>
        <begin position="141"/>
        <end position="161"/>
    </location>
</feature>
<evidence type="ECO:0000256" key="5">
    <source>
        <dbReference type="ARBA" id="ARBA00023136"/>
    </source>
</evidence>
<dbReference type="InterPro" id="IPR004254">
    <property type="entry name" value="AdipoR/HlyIII-related"/>
</dbReference>
<comment type="caution">
    <text evidence="7">The sequence shown here is derived from an EMBL/GenBank/DDBJ whole genome shotgun (WGS) entry which is preliminary data.</text>
</comment>